<name>A0A7C8NKB7_ORBOL</name>
<feature type="region of interest" description="Disordered" evidence="1">
    <location>
        <begin position="481"/>
        <end position="506"/>
    </location>
</feature>
<dbReference type="Pfam" id="PF01419">
    <property type="entry name" value="Jacalin"/>
    <property type="match status" value="1"/>
</dbReference>
<dbReference type="SUPFAM" id="SSF51101">
    <property type="entry name" value="Mannose-binding lectins"/>
    <property type="match status" value="1"/>
</dbReference>
<evidence type="ECO:0000313" key="3">
    <source>
        <dbReference type="EMBL" id="KAF3135210.1"/>
    </source>
</evidence>
<dbReference type="EMBL" id="WIQZ01000033">
    <property type="protein sequence ID" value="KAF3135210.1"/>
    <property type="molecule type" value="Genomic_DNA"/>
</dbReference>
<feature type="domain" description="Jacalin-type lectin" evidence="2">
    <location>
        <begin position="592"/>
        <end position="704"/>
    </location>
</feature>
<dbReference type="AlphaFoldDB" id="A0A7C8NKB7"/>
<organism evidence="3 4">
    <name type="scientific">Orbilia oligospora</name>
    <name type="common">Nematode-trapping fungus</name>
    <name type="synonym">Arthrobotrys oligospora</name>
    <dbReference type="NCBI Taxonomy" id="2813651"/>
    <lineage>
        <taxon>Eukaryota</taxon>
        <taxon>Fungi</taxon>
        <taxon>Dikarya</taxon>
        <taxon>Ascomycota</taxon>
        <taxon>Pezizomycotina</taxon>
        <taxon>Orbiliomycetes</taxon>
        <taxon>Orbiliales</taxon>
        <taxon>Orbiliaceae</taxon>
        <taxon>Orbilia</taxon>
    </lineage>
</organism>
<dbReference type="InterPro" id="IPR001229">
    <property type="entry name" value="Jacalin-like_lectin_dom"/>
</dbReference>
<reference evidence="3 4" key="1">
    <citation type="submission" date="2019-06" db="EMBL/GenBank/DDBJ databases">
        <authorList>
            <person name="Palmer J.M."/>
        </authorList>
    </citation>
    <scope>NUCLEOTIDE SEQUENCE [LARGE SCALE GENOMIC DNA]</scope>
    <source>
        <strain evidence="3 4">TWF703</strain>
    </source>
</reference>
<dbReference type="Gene3D" id="2.100.10.30">
    <property type="entry name" value="Jacalin-like lectin domain"/>
    <property type="match status" value="1"/>
</dbReference>
<dbReference type="Proteomes" id="UP000480548">
    <property type="component" value="Unassembled WGS sequence"/>
</dbReference>
<gene>
    <name evidence="3" type="ORF">TWF703_006124</name>
</gene>
<evidence type="ECO:0000259" key="2">
    <source>
        <dbReference type="Pfam" id="PF01419"/>
    </source>
</evidence>
<evidence type="ECO:0000256" key="1">
    <source>
        <dbReference type="SAM" id="MobiDB-lite"/>
    </source>
</evidence>
<sequence length="922" mass="101011">MAFTTVPYNSAMRLGMGFNSYTQTLCVNDVVRKRGGTPATEEDLRAVELFEQPESDTKQITEGAQKAPPGSVLEGAKGTMLRKVVDGQKEVSQTVIWDASFVENSSDILKKLEVSGALTIKLDGLGQVSGKAAFVDSEDIKNADIKYEVNVKVTNECRIAEDMTEFVPIDNIEAGRFTEVYGDCFISGFIEGGVFDALITITTADTMKKNSLSGSLSLSAKISAVDVEGTVSGLSSKDSALKNAKTNIKVTWSGGGDIRPDSIKQWTLDNLKQIAMEFPDAVAACPQRVRQVDYLTITSTSAEPSTTKKGSPLDYENAGIYTSSLYDAYTDYKILWNQIHTMMSKLNKNELELFAQTASDSLKKYAETAKEEQEAKEKHYIELLEALKKGKSGQALVTGGSRGVTKRIEKPLPNNKIKLYDPDIFGLEVAARDCRFEMIKIVKEVDAVTRDPKVACDPYRTSQYLSPSIFRMLLPTPYEDRLPTRDEWDSTNKELSKQKKDAEDRQKHIDELKKKLEAALITPRRDENGTLLANTNKDNASLHPKVQTSLSALSHRADNYRMQSLLKDKNSISTGASFFNDLEPLEVGARPTELRLWSDDKKIKCICVVYTTEITRGTKEGNPQHVIQLDHDEVITEIEMHVVNGTEGKPSVTAITVATSKCNILSAGTKSNGKTHSFSMVDDRQWSFRGFFGFISDGGFEDLGIVWGKDNPMPATSTVKMPPAKNLLGMGSSLQQKTKTAMSATKPNEHFYLGDCVSTGSSSSSATSFSALDTIDGSSIIRKIAFSSSSGRLSGLKIKYSDDKQVTSGAYSQANEAWSCDVVAPIVAAKLTVGKTLSAPVPFVDSVELVCGDANGELPLWPLDVSTIRYLGDHKPDDQLEIVSKLTEQAPKLARANWTLRGFYGEESEGLITRLGLIWGCA</sequence>
<evidence type="ECO:0000313" key="4">
    <source>
        <dbReference type="Proteomes" id="UP000480548"/>
    </source>
</evidence>
<dbReference type="InterPro" id="IPR036404">
    <property type="entry name" value="Jacalin-like_lectin_dom_sf"/>
</dbReference>
<comment type="caution">
    <text evidence="3">The sequence shown here is derived from an EMBL/GenBank/DDBJ whole genome shotgun (WGS) entry which is preliminary data.</text>
</comment>
<accession>A0A7C8NKB7</accession>
<protein>
    <recommendedName>
        <fullName evidence="2">Jacalin-type lectin domain-containing protein</fullName>
    </recommendedName>
</protein>
<proteinExistence type="predicted"/>